<organism evidence="5">
    <name type="scientific">hydrothermal vent metagenome</name>
    <dbReference type="NCBI Taxonomy" id="652676"/>
    <lineage>
        <taxon>unclassified sequences</taxon>
        <taxon>metagenomes</taxon>
        <taxon>ecological metagenomes</taxon>
    </lineage>
</organism>
<dbReference type="PANTHER" id="PTHR11142:SF0">
    <property type="entry name" value="TRNA PSEUDOURIDINE SYNTHASE-LIKE 1"/>
    <property type="match status" value="1"/>
</dbReference>
<evidence type="ECO:0000256" key="2">
    <source>
        <dbReference type="ARBA" id="ARBA00022694"/>
    </source>
</evidence>
<dbReference type="InterPro" id="IPR001406">
    <property type="entry name" value="PsdUridine_synth_TruA"/>
</dbReference>
<reference evidence="5" key="1">
    <citation type="submission" date="2018-06" db="EMBL/GenBank/DDBJ databases">
        <authorList>
            <person name="Zhirakovskaya E."/>
        </authorList>
    </citation>
    <scope>NUCLEOTIDE SEQUENCE</scope>
</reference>
<dbReference type="GO" id="GO:0160147">
    <property type="term" value="F:tRNA pseudouridine(38-40) synthase activity"/>
    <property type="evidence" value="ECO:0007669"/>
    <property type="project" value="UniProtKB-EC"/>
</dbReference>
<feature type="domain" description="Pseudouridine synthase I TruA alpha/beta" evidence="4">
    <location>
        <begin position="145"/>
        <end position="245"/>
    </location>
</feature>
<comment type="similarity">
    <text evidence="1">Belongs to the tRNA pseudouridine synthase TruA family.</text>
</comment>
<dbReference type="FunFam" id="3.30.70.580:FF:000001">
    <property type="entry name" value="tRNA pseudouridine synthase A"/>
    <property type="match status" value="1"/>
</dbReference>
<keyword evidence="2" id="KW-0819">tRNA processing</keyword>
<dbReference type="EC" id="5.4.99.12" evidence="5"/>
<protein>
    <submittedName>
        <fullName evidence="5">tRNA pseudouridine(38-40) synthase</fullName>
        <ecNumber evidence="5">5.4.99.12</ecNumber>
    </submittedName>
</protein>
<dbReference type="Gene3D" id="3.30.70.660">
    <property type="entry name" value="Pseudouridine synthase I, catalytic domain, C-terminal subdomain"/>
    <property type="match status" value="1"/>
</dbReference>
<dbReference type="GO" id="GO:0031119">
    <property type="term" value="P:tRNA pseudouridine synthesis"/>
    <property type="evidence" value="ECO:0007669"/>
    <property type="project" value="TreeGrafter"/>
</dbReference>
<dbReference type="InterPro" id="IPR020095">
    <property type="entry name" value="PsdUridine_synth_TruA_C"/>
</dbReference>
<dbReference type="Gene3D" id="3.30.70.580">
    <property type="entry name" value="Pseudouridine synthase I, catalytic domain, N-terminal subdomain"/>
    <property type="match status" value="1"/>
</dbReference>
<dbReference type="PANTHER" id="PTHR11142">
    <property type="entry name" value="PSEUDOURIDYLATE SYNTHASE"/>
    <property type="match status" value="1"/>
</dbReference>
<name>A0A3B0T7Z7_9ZZZZ</name>
<dbReference type="InterPro" id="IPR020094">
    <property type="entry name" value="TruA/RsuA/RluB/E/F_N"/>
</dbReference>
<dbReference type="HAMAP" id="MF_00171">
    <property type="entry name" value="TruA"/>
    <property type="match status" value="1"/>
</dbReference>
<proteinExistence type="inferred from homology"/>
<sequence length="245" mass="27719">MARYKLTIEYDGTGFAGWQRQADQPTVQQSLEEAIKGFSGEKVTIQAAGRTDAGVHARGQVVHFDLMRQWDAFRVGEALNYHLKPAPIAIVGCREVDEKFEARFSAKKRYYQYIILNRRARPALELNRVWHVPVPLDADLMHQGAQHLVGKHDFTTFRAAECQAKSPVKTLNEINVSRRGDHIFITLNALSFLHHQVRSFAGSLKMVGEGKWLPDDLKKALEARDRSWCGAMAPAAGLYLSRVEY</sequence>
<dbReference type="NCBIfam" id="TIGR00071">
    <property type="entry name" value="hisT_truA"/>
    <property type="match status" value="1"/>
</dbReference>
<evidence type="ECO:0000259" key="4">
    <source>
        <dbReference type="Pfam" id="PF01416"/>
    </source>
</evidence>
<dbReference type="Pfam" id="PF01416">
    <property type="entry name" value="PseudoU_synth_1"/>
    <property type="match status" value="2"/>
</dbReference>
<dbReference type="GO" id="GO:0003723">
    <property type="term" value="F:RNA binding"/>
    <property type="evidence" value="ECO:0007669"/>
    <property type="project" value="InterPro"/>
</dbReference>
<dbReference type="InterPro" id="IPR020097">
    <property type="entry name" value="PsdUridine_synth_TruA_a/b_dom"/>
</dbReference>
<dbReference type="InterPro" id="IPR020103">
    <property type="entry name" value="PsdUridine_synth_cat_dom_sf"/>
</dbReference>
<evidence type="ECO:0000313" key="5">
    <source>
        <dbReference type="EMBL" id="VAW14158.1"/>
    </source>
</evidence>
<accession>A0A3B0T7Z7</accession>
<dbReference type="CDD" id="cd02570">
    <property type="entry name" value="PseudoU_synth_EcTruA"/>
    <property type="match status" value="1"/>
</dbReference>
<evidence type="ECO:0000256" key="3">
    <source>
        <dbReference type="ARBA" id="ARBA00023235"/>
    </source>
</evidence>
<dbReference type="EMBL" id="UOEO01000005">
    <property type="protein sequence ID" value="VAW14158.1"/>
    <property type="molecule type" value="Genomic_DNA"/>
</dbReference>
<dbReference type="PIRSF" id="PIRSF001430">
    <property type="entry name" value="tRNA_psdUrid_synth"/>
    <property type="match status" value="1"/>
</dbReference>
<keyword evidence="3 5" id="KW-0413">Isomerase</keyword>
<dbReference type="AlphaFoldDB" id="A0A3B0T7Z7"/>
<dbReference type="SUPFAM" id="SSF55120">
    <property type="entry name" value="Pseudouridine synthase"/>
    <property type="match status" value="1"/>
</dbReference>
<feature type="domain" description="Pseudouridine synthase I TruA alpha/beta" evidence="4">
    <location>
        <begin position="8"/>
        <end position="104"/>
    </location>
</feature>
<gene>
    <name evidence="5" type="ORF">MNBD_ALPHA12-21</name>
</gene>
<evidence type="ECO:0000256" key="1">
    <source>
        <dbReference type="ARBA" id="ARBA00009375"/>
    </source>
</evidence>